<dbReference type="CDD" id="cd11041">
    <property type="entry name" value="CYP503A1-like"/>
    <property type="match status" value="1"/>
</dbReference>
<dbReference type="PANTHER" id="PTHR46206:SF1">
    <property type="entry name" value="P450, PUTATIVE (EUROFUNG)-RELATED"/>
    <property type="match status" value="1"/>
</dbReference>
<evidence type="ECO:0000256" key="8">
    <source>
        <dbReference type="ARBA" id="ARBA00023033"/>
    </source>
</evidence>
<sequence length="842" mass="95953">MAHKQSAISVLPEASIDPNTVQQSMQNVSMPIIGGFIKQNPAVDYLLKADGLQLLQASLAALFAYLLISSLTVKSTVPDGVSFPWVDTKSKSFFANWRIGKLYALNSVRQWLAQGSEKFLEKGKSYALPDFYGRRPYIIVPYHRTKLFLDRPDDATSLRDAANDIVVSDYSFPDSKIFRDHYGAQIMYRHLPRALPRLVGEIWDEVTYICDKDWGTTPGEVREISTYHKSFEMIVSLASRMLLGTVCSRSEDFLTNVREFSLDVFRCMALDALLPRGLTGILGPYLVSLPNRWHVNRIHKHTMPLIKKRLEDLAFNDANPDKKRAVPDDYISWHIRFAQTERNPAALEPYYIASSMLSMQFATASSTRYALTNLFLDIFSTKPEEGVVESLREEIERVYREHDYTWSKQALGKLYRVDSAIKESLRYSGLMAHGSWRKVVAKEGIFDDETGTTIPCGAMVGLDFWTRHHDPKAYPNPDKYDAFRFSRPREDYVAEHPDEKATEEYLRLKRLDCTYTGSDNFLIFGLGKYACAISPGRFFLTMELKLILACVIMNYDVEPMAKRPSNYWVGGLILPLRDTKIKVRRREDPTPTLIMVFIEPHGDVPCLIAYLTIPLTEGELANLKAEFELGACSQFNPLVELKIVRPAKDYIRKSHQYMRAKEDEAGRDGASVVIDEDYIKRHAICTEVVMKLLIRMDCLALSYINWEDNTSLLEDLDHAGVEKPLKNDFWKPEVSDCDGFDMKEQQWDQVMEVTAKPGEFTETRDATLLENFSPQPEVLGKLKDEVAKDAGLVASWTFINEAEPIDMPDGSPKTFPVGSVLLQQAYNPEAPWPQYKWPKGSL</sequence>
<keyword evidence="7" id="KW-0408">Iron</keyword>
<protein>
    <submittedName>
        <fullName evidence="10">Cytochrome P450</fullName>
    </submittedName>
</protein>
<evidence type="ECO:0000256" key="6">
    <source>
        <dbReference type="ARBA" id="ARBA00023002"/>
    </source>
</evidence>
<evidence type="ECO:0000256" key="3">
    <source>
        <dbReference type="ARBA" id="ARBA00010617"/>
    </source>
</evidence>
<proteinExistence type="inferred from homology"/>
<evidence type="ECO:0000313" key="11">
    <source>
        <dbReference type="Proteomes" id="UP000251714"/>
    </source>
</evidence>
<dbReference type="InterPro" id="IPR001128">
    <property type="entry name" value="Cyt_P450"/>
</dbReference>
<comment type="caution">
    <text evidence="10">The sequence shown here is derived from an EMBL/GenBank/DDBJ whole genome shotgun (WGS) entry which is preliminary data.</text>
</comment>
<dbReference type="EMBL" id="PKMI01000027">
    <property type="protein sequence ID" value="RBA14585.1"/>
    <property type="molecule type" value="Genomic_DNA"/>
</dbReference>
<dbReference type="AlphaFoldDB" id="A0A365N1G7"/>
<dbReference type="GO" id="GO:0016705">
    <property type="term" value="F:oxidoreductase activity, acting on paired donors, with incorporation or reduction of molecular oxygen"/>
    <property type="evidence" value="ECO:0007669"/>
    <property type="project" value="InterPro"/>
</dbReference>
<evidence type="ECO:0000256" key="4">
    <source>
        <dbReference type="ARBA" id="ARBA00022617"/>
    </source>
</evidence>
<comment type="pathway">
    <text evidence="9">Plant hormone biosynthesis; gibberellin biosynthesis.</text>
</comment>
<organism evidence="10 11">
    <name type="scientific">Gibberella intermedia</name>
    <name type="common">Bulb rot disease fungus</name>
    <name type="synonym">Fusarium proliferatum</name>
    <dbReference type="NCBI Taxonomy" id="948311"/>
    <lineage>
        <taxon>Eukaryota</taxon>
        <taxon>Fungi</taxon>
        <taxon>Dikarya</taxon>
        <taxon>Ascomycota</taxon>
        <taxon>Pezizomycotina</taxon>
        <taxon>Sordariomycetes</taxon>
        <taxon>Hypocreomycetidae</taxon>
        <taxon>Hypocreales</taxon>
        <taxon>Nectriaceae</taxon>
        <taxon>Fusarium</taxon>
        <taxon>Fusarium fujikuroi species complex</taxon>
    </lineage>
</organism>
<evidence type="ECO:0000256" key="1">
    <source>
        <dbReference type="ARBA" id="ARBA00001971"/>
    </source>
</evidence>
<evidence type="ECO:0000313" key="10">
    <source>
        <dbReference type="EMBL" id="RBA14585.1"/>
    </source>
</evidence>
<comment type="similarity">
    <text evidence="3">Belongs to the cytochrome P450 family.</text>
</comment>
<dbReference type="GO" id="GO:0005506">
    <property type="term" value="F:iron ion binding"/>
    <property type="evidence" value="ECO:0007669"/>
    <property type="project" value="InterPro"/>
</dbReference>
<comment type="pathway">
    <text evidence="2">Hormone biosynthesis.</text>
</comment>
<keyword evidence="5" id="KW-0479">Metal-binding</keyword>
<dbReference type="GO" id="GO:0004497">
    <property type="term" value="F:monooxygenase activity"/>
    <property type="evidence" value="ECO:0007669"/>
    <property type="project" value="UniProtKB-KW"/>
</dbReference>
<evidence type="ECO:0000256" key="9">
    <source>
        <dbReference type="ARBA" id="ARBA00037909"/>
    </source>
</evidence>
<name>A0A365N1G7_GIBIN</name>
<evidence type="ECO:0000256" key="5">
    <source>
        <dbReference type="ARBA" id="ARBA00022723"/>
    </source>
</evidence>
<evidence type="ECO:0000256" key="7">
    <source>
        <dbReference type="ARBA" id="ARBA00023004"/>
    </source>
</evidence>
<dbReference type="Pfam" id="PF00067">
    <property type="entry name" value="p450"/>
    <property type="match status" value="1"/>
</dbReference>
<gene>
    <name evidence="10" type="ORF">FPRO05_13396</name>
</gene>
<dbReference type="PANTHER" id="PTHR46206">
    <property type="entry name" value="CYTOCHROME P450"/>
    <property type="match status" value="1"/>
</dbReference>
<dbReference type="GO" id="GO:0020037">
    <property type="term" value="F:heme binding"/>
    <property type="evidence" value="ECO:0007669"/>
    <property type="project" value="InterPro"/>
</dbReference>
<keyword evidence="8" id="KW-0503">Monooxygenase</keyword>
<dbReference type="InterPro" id="IPR036396">
    <property type="entry name" value="Cyt_P450_sf"/>
</dbReference>
<comment type="cofactor">
    <cofactor evidence="1">
        <name>heme</name>
        <dbReference type="ChEBI" id="CHEBI:30413"/>
    </cofactor>
</comment>
<dbReference type="Proteomes" id="UP000251714">
    <property type="component" value="Unassembled WGS sequence"/>
</dbReference>
<evidence type="ECO:0000256" key="2">
    <source>
        <dbReference type="ARBA" id="ARBA00004972"/>
    </source>
</evidence>
<dbReference type="Gene3D" id="1.10.630.10">
    <property type="entry name" value="Cytochrome P450"/>
    <property type="match status" value="1"/>
</dbReference>
<keyword evidence="6" id="KW-0560">Oxidoreductase</keyword>
<keyword evidence="4" id="KW-0349">Heme</keyword>
<accession>A0A365N1G7</accession>
<reference evidence="10 11" key="1">
    <citation type="submission" date="2017-12" db="EMBL/GenBank/DDBJ databases">
        <title>Genome sequence of the mycotoxigenic crop pathogen Fusarium proliferatum, strain ITEM 2341 from Date Palm.</title>
        <authorList>
            <person name="Almiman B.F."/>
            <person name="Shittu T.A."/>
            <person name="Muthumeenakshi S."/>
            <person name="Baroncelli R."/>
            <person name="Sreenivasaprasada S."/>
        </authorList>
    </citation>
    <scope>NUCLEOTIDE SEQUENCE [LARGE SCALE GENOMIC DNA]</scope>
    <source>
        <strain evidence="10 11">ITEM 2341</strain>
    </source>
</reference>
<dbReference type="SUPFAM" id="SSF48264">
    <property type="entry name" value="Cytochrome P450"/>
    <property type="match status" value="1"/>
</dbReference>